<keyword evidence="4 6" id="KW-1133">Transmembrane helix</keyword>
<comment type="subcellular location">
    <subcellularLocation>
        <location evidence="1">Cell membrane</location>
        <topology evidence="1">Multi-pass membrane protein</topology>
    </subcellularLocation>
</comment>
<dbReference type="RefSeq" id="WP_256623008.1">
    <property type="nucleotide sequence ID" value="NZ_JTEO01000004.1"/>
</dbReference>
<dbReference type="Proteomes" id="UP001206983">
    <property type="component" value="Unassembled WGS sequence"/>
</dbReference>
<proteinExistence type="predicted"/>
<dbReference type="GO" id="GO:0005886">
    <property type="term" value="C:plasma membrane"/>
    <property type="evidence" value="ECO:0007669"/>
    <property type="project" value="UniProtKB-SubCell"/>
</dbReference>
<dbReference type="InterPro" id="IPR007182">
    <property type="entry name" value="MnhB"/>
</dbReference>
<evidence type="ECO:0000256" key="1">
    <source>
        <dbReference type="ARBA" id="ARBA00004651"/>
    </source>
</evidence>
<keyword evidence="5 6" id="KW-0472">Membrane</keyword>
<dbReference type="Pfam" id="PF04039">
    <property type="entry name" value="MnhB"/>
    <property type="match status" value="1"/>
</dbReference>
<feature type="transmembrane region" description="Helical" evidence="6">
    <location>
        <begin position="12"/>
        <end position="29"/>
    </location>
</feature>
<sequence>MTTLIAKTITKACVPIIILFSISLLLAGHNYPGGGFIGGVMFTSAISLLYIVFGLRYMDSLYRYQWEKWFAVGLLISTLTGIGAMAFRYSFLRSTYLTVSLPLLGDIKLLSTTFFDIGVYLVVTGSLLFVFKTMGEDE</sequence>
<keyword evidence="2" id="KW-1003">Cell membrane</keyword>
<organism evidence="8 9">
    <name type="scientific">Methanolobus chelungpuianus</name>
    <dbReference type="NCBI Taxonomy" id="502115"/>
    <lineage>
        <taxon>Archaea</taxon>
        <taxon>Methanobacteriati</taxon>
        <taxon>Methanobacteriota</taxon>
        <taxon>Stenosarchaea group</taxon>
        <taxon>Methanomicrobia</taxon>
        <taxon>Methanosarcinales</taxon>
        <taxon>Methanosarcinaceae</taxon>
        <taxon>Methanolobus</taxon>
    </lineage>
</organism>
<feature type="transmembrane region" description="Helical" evidence="6">
    <location>
        <begin position="69"/>
        <end position="89"/>
    </location>
</feature>
<evidence type="ECO:0000313" key="9">
    <source>
        <dbReference type="Proteomes" id="UP001206983"/>
    </source>
</evidence>
<evidence type="ECO:0000256" key="3">
    <source>
        <dbReference type="ARBA" id="ARBA00022692"/>
    </source>
</evidence>
<dbReference type="AlphaFoldDB" id="A0AAE3KXU6"/>
<evidence type="ECO:0000256" key="2">
    <source>
        <dbReference type="ARBA" id="ARBA00022475"/>
    </source>
</evidence>
<feature type="transmembrane region" description="Helical" evidence="6">
    <location>
        <begin position="35"/>
        <end position="57"/>
    </location>
</feature>
<evidence type="ECO:0000313" key="8">
    <source>
        <dbReference type="EMBL" id="MCQ6963112.1"/>
    </source>
</evidence>
<dbReference type="EMBL" id="JTEO01000004">
    <property type="protein sequence ID" value="MCQ6963112.1"/>
    <property type="molecule type" value="Genomic_DNA"/>
</dbReference>
<dbReference type="InterPro" id="IPR050622">
    <property type="entry name" value="CPA3_antiporter_subunitB"/>
</dbReference>
<reference evidence="8 9" key="1">
    <citation type="journal article" date="2011" name="Appl. Environ. Microbiol.">
        <title>Methanogenic archaea isolated from Taiwan's Chelungpu fault.</title>
        <authorList>
            <person name="Wu S.Y."/>
            <person name="Lai M.C."/>
        </authorList>
    </citation>
    <scope>NUCLEOTIDE SEQUENCE [LARGE SCALE GENOMIC DNA]</scope>
    <source>
        <strain evidence="8 9">St545Mb</strain>
    </source>
</reference>
<evidence type="ECO:0000256" key="4">
    <source>
        <dbReference type="ARBA" id="ARBA00022989"/>
    </source>
</evidence>
<name>A0AAE3KXU6_9EURY</name>
<feature type="transmembrane region" description="Helical" evidence="6">
    <location>
        <begin position="109"/>
        <end position="131"/>
    </location>
</feature>
<accession>A0AAE3KXU6</accession>
<evidence type="ECO:0000259" key="7">
    <source>
        <dbReference type="Pfam" id="PF04039"/>
    </source>
</evidence>
<keyword evidence="3 6" id="KW-0812">Transmembrane</keyword>
<dbReference type="PANTHER" id="PTHR33932">
    <property type="entry name" value="NA(+)/H(+) ANTIPORTER SUBUNIT B"/>
    <property type="match status" value="1"/>
</dbReference>
<keyword evidence="9" id="KW-1185">Reference proteome</keyword>
<evidence type="ECO:0000256" key="5">
    <source>
        <dbReference type="ARBA" id="ARBA00023136"/>
    </source>
</evidence>
<protein>
    <submittedName>
        <fullName evidence="8">Monovalent cation/H+ antiporter subunit B</fullName>
    </submittedName>
</protein>
<feature type="domain" description="Na+/H+ antiporter MnhB subunit-related protein" evidence="7">
    <location>
        <begin position="5"/>
        <end position="128"/>
    </location>
</feature>
<dbReference type="PANTHER" id="PTHR33932:SF4">
    <property type="entry name" value="NA(+)_H(+) ANTIPORTER SUBUNIT B"/>
    <property type="match status" value="1"/>
</dbReference>
<evidence type="ECO:0000256" key="6">
    <source>
        <dbReference type="SAM" id="Phobius"/>
    </source>
</evidence>
<comment type="caution">
    <text evidence="8">The sequence shown here is derived from an EMBL/GenBank/DDBJ whole genome shotgun (WGS) entry which is preliminary data.</text>
</comment>
<gene>
    <name evidence="8" type="ORF">PV02_08735</name>
</gene>